<dbReference type="UniPathway" id="UPA00109">
    <property type="reaction ID" value="UER00181"/>
</dbReference>
<comment type="catalytic activity">
    <reaction evidence="6">
        <text>alpha-D-glucose 6-phosphate = beta-D-fructose 6-phosphate</text>
        <dbReference type="Rhea" id="RHEA:11816"/>
        <dbReference type="ChEBI" id="CHEBI:57634"/>
        <dbReference type="ChEBI" id="CHEBI:58225"/>
        <dbReference type="EC" id="5.3.1.9"/>
    </reaction>
</comment>
<name>A0B8A4_METTP</name>
<dbReference type="GO" id="GO:0006094">
    <property type="term" value="P:gluconeogenesis"/>
    <property type="evidence" value="ECO:0007669"/>
    <property type="project" value="UniProtKB-KW"/>
</dbReference>
<feature type="domain" description="Glucose-6-phosphate isomerase prokaryote" evidence="7">
    <location>
        <begin position="16"/>
        <end position="190"/>
    </location>
</feature>
<dbReference type="GeneID" id="4462949"/>
<dbReference type="KEGG" id="mtp:Mthe_1146"/>
<sequence>MQTLEIGGRRWEPDIRRLSDMRELLCDTEWASSADDIDLYYMYRDLYLSRADQNTLIEHDLRYDITIIPPRMLGREYVKTAGHYHPKVPGTDVTYPEVYEVLEGEALYLLQNEDASSVVCIVASEGDKIVIPPGYGHITINRSNRRLKMSNFVCRSFSSIYGPYRDLRGGAYYYTKEGFVKNPRYRDPAPVRWLEAPDEALLRRFGLSRSREMYSSLKNPIGLEFLTRPQDHLSLFENILE</sequence>
<reference evidence="8 9" key="1">
    <citation type="submission" date="2006-10" db="EMBL/GenBank/DDBJ databases">
        <title>Complete sequence of Methanosaeta thermophila PT.</title>
        <authorList>
            <consortium name="US DOE Joint Genome Institute"/>
            <person name="Copeland A."/>
            <person name="Lucas S."/>
            <person name="Lapidus A."/>
            <person name="Barry K."/>
            <person name="Detter J.C."/>
            <person name="Glavina del Rio T."/>
            <person name="Hammon N."/>
            <person name="Israni S."/>
            <person name="Pitluck S."/>
            <person name="Chain P."/>
            <person name="Malfatti S."/>
            <person name="Shin M."/>
            <person name="Vergez L."/>
            <person name="Schmutz J."/>
            <person name="Larimer F."/>
            <person name="Land M."/>
            <person name="Hauser L."/>
            <person name="Kyrpides N."/>
            <person name="Kim E."/>
            <person name="Smith K.S."/>
            <person name="Ingram-Smith C."/>
            <person name="Richardson P."/>
        </authorList>
    </citation>
    <scope>NUCLEOTIDE SEQUENCE [LARGE SCALE GENOMIC DNA]</scope>
    <source>
        <strain evidence="9">DSM 6194 / JCM 14653 / NBRC 101360 / PT</strain>
    </source>
</reference>
<dbReference type="AlphaFoldDB" id="A0B8A4"/>
<evidence type="ECO:0000256" key="6">
    <source>
        <dbReference type="ARBA" id="ARBA00029321"/>
    </source>
</evidence>
<keyword evidence="4" id="KW-0312">Gluconeogenesis</keyword>
<dbReference type="InterPro" id="IPR011051">
    <property type="entry name" value="RmlC_Cupin_sf"/>
</dbReference>
<evidence type="ECO:0000313" key="9">
    <source>
        <dbReference type="Proteomes" id="UP000000674"/>
    </source>
</evidence>
<dbReference type="Gene3D" id="2.60.120.10">
    <property type="entry name" value="Jelly Rolls"/>
    <property type="match status" value="1"/>
</dbReference>
<organism evidence="8 9">
    <name type="scientific">Methanothrix thermoacetophila (strain DSM 6194 / JCM 14653 / NBRC 101360 / PT)</name>
    <name type="common">Methanosaeta thermophila</name>
    <dbReference type="NCBI Taxonomy" id="349307"/>
    <lineage>
        <taxon>Archaea</taxon>
        <taxon>Methanobacteriati</taxon>
        <taxon>Methanobacteriota</taxon>
        <taxon>Stenosarchaea group</taxon>
        <taxon>Methanomicrobia</taxon>
        <taxon>Methanotrichales</taxon>
        <taxon>Methanotrichaceae</taxon>
        <taxon>Methanothrix</taxon>
    </lineage>
</organism>
<evidence type="ECO:0000256" key="4">
    <source>
        <dbReference type="ARBA" id="ARBA00022432"/>
    </source>
</evidence>
<evidence type="ECO:0000256" key="1">
    <source>
        <dbReference type="ARBA" id="ARBA00004926"/>
    </source>
</evidence>
<protein>
    <recommendedName>
        <fullName evidence="3">glucose-6-phosphate isomerase</fullName>
        <ecNumber evidence="3">5.3.1.9</ecNumber>
    </recommendedName>
</protein>
<proteinExistence type="inferred from homology"/>
<dbReference type="RefSeq" id="WP_011696321.1">
    <property type="nucleotide sequence ID" value="NC_008553.1"/>
</dbReference>
<dbReference type="GO" id="GO:0005737">
    <property type="term" value="C:cytoplasm"/>
    <property type="evidence" value="ECO:0007669"/>
    <property type="project" value="InterPro"/>
</dbReference>
<dbReference type="SUPFAM" id="SSF51182">
    <property type="entry name" value="RmlC-like cupins"/>
    <property type="match status" value="1"/>
</dbReference>
<evidence type="ECO:0000256" key="5">
    <source>
        <dbReference type="ARBA" id="ARBA00023152"/>
    </source>
</evidence>
<dbReference type="InterPro" id="IPR010551">
    <property type="entry name" value="G6P_isomerase_prok"/>
</dbReference>
<dbReference type="STRING" id="349307.Mthe_1146"/>
<dbReference type="Proteomes" id="UP000000674">
    <property type="component" value="Chromosome"/>
</dbReference>
<dbReference type="Pfam" id="PF06560">
    <property type="entry name" value="GPI"/>
    <property type="match status" value="1"/>
</dbReference>
<dbReference type="EMBL" id="CP000477">
    <property type="protein sequence ID" value="ABK14928.1"/>
    <property type="molecule type" value="Genomic_DNA"/>
</dbReference>
<evidence type="ECO:0000313" key="8">
    <source>
        <dbReference type="EMBL" id="ABK14928.1"/>
    </source>
</evidence>
<accession>A0B8A4</accession>
<evidence type="ECO:0000256" key="3">
    <source>
        <dbReference type="ARBA" id="ARBA00011952"/>
    </source>
</evidence>
<keyword evidence="8" id="KW-0413">Isomerase</keyword>
<dbReference type="InterPro" id="IPR014710">
    <property type="entry name" value="RmlC-like_jellyroll"/>
</dbReference>
<dbReference type="CDD" id="cd02218">
    <property type="entry name" value="cupin_PGI"/>
    <property type="match status" value="1"/>
</dbReference>
<keyword evidence="9" id="KW-1185">Reference proteome</keyword>
<dbReference type="GO" id="GO:0004347">
    <property type="term" value="F:glucose-6-phosphate isomerase activity"/>
    <property type="evidence" value="ECO:0007669"/>
    <property type="project" value="UniProtKB-EC"/>
</dbReference>
<gene>
    <name evidence="8" type="ordered locus">Mthe_1146</name>
</gene>
<comment type="similarity">
    <text evidence="2">Belongs to the archaeal-type GPI family.</text>
</comment>
<dbReference type="HOGENOM" id="CLU_090970_0_0_2"/>
<keyword evidence="5" id="KW-0324">Glycolysis</keyword>
<comment type="pathway">
    <text evidence="1">Carbohydrate degradation; glycolysis; D-glyceraldehyde 3-phosphate and glycerone phosphate from D-glucose: step 2/4.</text>
</comment>
<evidence type="ECO:0000256" key="2">
    <source>
        <dbReference type="ARBA" id="ARBA00006542"/>
    </source>
</evidence>
<evidence type="ECO:0000259" key="7">
    <source>
        <dbReference type="Pfam" id="PF06560"/>
    </source>
</evidence>
<dbReference type="GO" id="GO:0006096">
    <property type="term" value="P:glycolytic process"/>
    <property type="evidence" value="ECO:0007669"/>
    <property type="project" value="UniProtKB-UniPathway"/>
</dbReference>
<dbReference type="EC" id="5.3.1.9" evidence="3"/>